<keyword evidence="3" id="KW-1185">Reference proteome</keyword>
<protein>
    <submittedName>
        <fullName evidence="2">Uncharacterized protein</fullName>
    </submittedName>
</protein>
<comment type="caution">
    <text evidence="2">The sequence shown here is derived from an EMBL/GenBank/DDBJ whole genome shotgun (WGS) entry which is preliminary data.</text>
</comment>
<evidence type="ECO:0000256" key="1">
    <source>
        <dbReference type="SAM" id="MobiDB-lite"/>
    </source>
</evidence>
<name>A0A4Z2EQK0_9TELE</name>
<reference evidence="2 3" key="1">
    <citation type="submission" date="2019-03" db="EMBL/GenBank/DDBJ databases">
        <title>First draft genome of Liparis tanakae, snailfish: a comprehensive survey of snailfish specific genes.</title>
        <authorList>
            <person name="Kim W."/>
            <person name="Song I."/>
            <person name="Jeong J.-H."/>
            <person name="Kim D."/>
            <person name="Kim S."/>
            <person name="Ryu S."/>
            <person name="Song J.Y."/>
            <person name="Lee S.K."/>
        </authorList>
    </citation>
    <scope>NUCLEOTIDE SEQUENCE [LARGE SCALE GENOMIC DNA]</scope>
    <source>
        <tissue evidence="2">Muscle</tissue>
    </source>
</reference>
<accession>A0A4Z2EQK0</accession>
<evidence type="ECO:0000313" key="2">
    <source>
        <dbReference type="EMBL" id="TNN30552.1"/>
    </source>
</evidence>
<sequence length="103" mass="11717">METLMSYSGRRVTKNHREPPTPRTTRNHRHRANTHKETSAKYRREMSNVSWLSHTDLPPPVVSAAWVSSSCKPPVSSWNPQTTAGCQTHAPRLLFSGRRILAQ</sequence>
<proteinExistence type="predicted"/>
<feature type="compositionally biased region" description="Basic and acidic residues" evidence="1">
    <location>
        <begin position="34"/>
        <end position="44"/>
    </location>
</feature>
<dbReference type="AlphaFoldDB" id="A0A4Z2EQK0"/>
<dbReference type="EMBL" id="SRLO01004370">
    <property type="protein sequence ID" value="TNN30552.1"/>
    <property type="molecule type" value="Genomic_DNA"/>
</dbReference>
<evidence type="ECO:0000313" key="3">
    <source>
        <dbReference type="Proteomes" id="UP000314294"/>
    </source>
</evidence>
<feature type="region of interest" description="Disordered" evidence="1">
    <location>
        <begin position="1"/>
        <end position="44"/>
    </location>
</feature>
<gene>
    <name evidence="2" type="ORF">EYF80_059296</name>
</gene>
<dbReference type="Proteomes" id="UP000314294">
    <property type="component" value="Unassembled WGS sequence"/>
</dbReference>
<organism evidence="2 3">
    <name type="scientific">Liparis tanakae</name>
    <name type="common">Tanaka's snailfish</name>
    <dbReference type="NCBI Taxonomy" id="230148"/>
    <lineage>
        <taxon>Eukaryota</taxon>
        <taxon>Metazoa</taxon>
        <taxon>Chordata</taxon>
        <taxon>Craniata</taxon>
        <taxon>Vertebrata</taxon>
        <taxon>Euteleostomi</taxon>
        <taxon>Actinopterygii</taxon>
        <taxon>Neopterygii</taxon>
        <taxon>Teleostei</taxon>
        <taxon>Neoteleostei</taxon>
        <taxon>Acanthomorphata</taxon>
        <taxon>Eupercaria</taxon>
        <taxon>Perciformes</taxon>
        <taxon>Cottioidei</taxon>
        <taxon>Cottales</taxon>
        <taxon>Liparidae</taxon>
        <taxon>Liparis</taxon>
    </lineage>
</organism>